<proteinExistence type="inferred from homology"/>
<dbReference type="GO" id="GO:0050660">
    <property type="term" value="F:flavin adenine dinucleotide binding"/>
    <property type="evidence" value="ECO:0007669"/>
    <property type="project" value="TreeGrafter"/>
</dbReference>
<dbReference type="PRINTS" id="PR00368">
    <property type="entry name" value="FADPNR"/>
</dbReference>
<dbReference type="GO" id="GO:0004174">
    <property type="term" value="F:electron-transferring-flavoprotein dehydrogenase activity"/>
    <property type="evidence" value="ECO:0007669"/>
    <property type="project" value="TreeGrafter"/>
</dbReference>
<evidence type="ECO:0000313" key="7">
    <source>
        <dbReference type="Proteomes" id="UP000007796"/>
    </source>
</evidence>
<dbReference type="EMBL" id="GL630006">
    <property type="protein sequence ID" value="EFW98699.1"/>
    <property type="molecule type" value="Genomic_DNA"/>
</dbReference>
<dbReference type="PANTHER" id="PTHR43735:SF3">
    <property type="entry name" value="FERROPTOSIS SUPPRESSOR PROTEIN 1"/>
    <property type="match status" value="1"/>
</dbReference>
<dbReference type="GO" id="GO:0005737">
    <property type="term" value="C:cytoplasm"/>
    <property type="evidence" value="ECO:0007669"/>
    <property type="project" value="TreeGrafter"/>
</dbReference>
<evidence type="ECO:0000256" key="3">
    <source>
        <dbReference type="ARBA" id="ARBA00022827"/>
    </source>
</evidence>
<dbReference type="FunCoup" id="F0XTV2">
    <property type="interactions" value="338"/>
</dbReference>
<dbReference type="PANTHER" id="PTHR43735">
    <property type="entry name" value="APOPTOSIS-INDUCING FACTOR 1"/>
    <property type="match status" value="1"/>
</dbReference>
<accession>F0XTV2</accession>
<dbReference type="RefSeq" id="XP_014168182.1">
    <property type="nucleotide sequence ID" value="XM_014312707.1"/>
</dbReference>
<protein>
    <submittedName>
        <fullName evidence="6">Amid-like mitochondrial oxidoreductase</fullName>
    </submittedName>
</protein>
<dbReference type="PRINTS" id="PR00411">
    <property type="entry name" value="PNDRDTASEI"/>
</dbReference>
<comment type="similarity">
    <text evidence="1">Belongs to the FAD-dependent oxidoreductase family.</text>
</comment>
<dbReference type="InterPro" id="IPR023753">
    <property type="entry name" value="FAD/NAD-binding_dom"/>
</dbReference>
<dbReference type="InParanoid" id="F0XTV2"/>
<reference evidence="6 7" key="1">
    <citation type="journal article" date="2011" name="Proc. Natl. Acad. Sci. U.S.A.">
        <title>Genome and transcriptome analyses of the mountain pine beetle-fungal symbiont Grosmannia clavigera, a lodgepole pine pathogen.</title>
        <authorList>
            <person name="DiGuistini S."/>
            <person name="Wang Y."/>
            <person name="Liao N.Y."/>
            <person name="Taylor G."/>
            <person name="Tanguay P."/>
            <person name="Feau N."/>
            <person name="Henrissat B."/>
            <person name="Chan S.K."/>
            <person name="Hesse-Orce U."/>
            <person name="Alamouti S.M."/>
            <person name="Tsui C.K.M."/>
            <person name="Docking R.T."/>
            <person name="Levasseur A."/>
            <person name="Haridas S."/>
            <person name="Robertson G."/>
            <person name="Birol I."/>
            <person name="Holt R.A."/>
            <person name="Marra M.A."/>
            <person name="Hamelin R.C."/>
            <person name="Hirst M."/>
            <person name="Jones S.J.M."/>
            <person name="Bohlmann J."/>
            <person name="Breuil C."/>
        </authorList>
    </citation>
    <scope>NUCLEOTIDE SEQUENCE [LARGE SCALE GENOMIC DNA]</scope>
    <source>
        <strain evidence="7">kw1407 / UAMH 11150</strain>
    </source>
</reference>
<evidence type="ECO:0000313" key="6">
    <source>
        <dbReference type="EMBL" id="EFW98699.1"/>
    </source>
</evidence>
<organism evidence="7">
    <name type="scientific">Grosmannia clavigera (strain kw1407 / UAMH 11150)</name>
    <name type="common">Blue stain fungus</name>
    <name type="synonym">Graphiocladiella clavigera</name>
    <dbReference type="NCBI Taxonomy" id="655863"/>
    <lineage>
        <taxon>Eukaryota</taxon>
        <taxon>Fungi</taxon>
        <taxon>Dikarya</taxon>
        <taxon>Ascomycota</taxon>
        <taxon>Pezizomycotina</taxon>
        <taxon>Sordariomycetes</taxon>
        <taxon>Sordariomycetidae</taxon>
        <taxon>Ophiostomatales</taxon>
        <taxon>Ophiostomataceae</taxon>
        <taxon>Leptographium</taxon>
    </lineage>
</organism>
<dbReference type="AlphaFoldDB" id="F0XTV2"/>
<keyword evidence="4" id="KW-0560">Oxidoreductase</keyword>
<evidence type="ECO:0000256" key="4">
    <source>
        <dbReference type="ARBA" id="ARBA00023002"/>
    </source>
</evidence>
<evidence type="ECO:0000256" key="1">
    <source>
        <dbReference type="ARBA" id="ARBA00006442"/>
    </source>
</evidence>
<dbReference type="Pfam" id="PF07992">
    <property type="entry name" value="Pyr_redox_2"/>
    <property type="match status" value="1"/>
</dbReference>
<dbReference type="Proteomes" id="UP000007796">
    <property type="component" value="Unassembled WGS sequence"/>
</dbReference>
<keyword evidence="7" id="KW-1185">Reference proteome</keyword>
<dbReference type="OrthoDB" id="202203at2759"/>
<sequence>MSTTKNIVILGGSYGGLSAAHCFLKHIYAELPDKENYQVVLVSIASQVTSRPAAPRAIISDDLFDQKKLWVDTAPLFENYPKGSFRFVKGTATALDHAARTVTIALAGGDDANTEVIDFYSLVIATGATTISPLMGFNHHDEVYLKERYAEFRAALAKAKSVVVCGGGATGVETAGELGEHFNGRASCWPWSGLQSKLEVTLVTSTEQILPDQPVAVAKKAEKMLANVGVKVITKTKVSSVVPEGAGTEGQLATPGRVLLSDGQELNADIYIPAIGYKANTEFVTDAALLADDGRIKTDSKSRVIGAGPRIYAIGDCSNLHRPSLPLIQAAVPVLATNMKRDFLEDIGKAQPGADREYVQDTKMTQIVPIGRSKGVGIFNGNSVPSLMVWALKGRDYWVWTTPNMWSGKQWNNI</sequence>
<name>F0XTV2_GROCL</name>
<dbReference type="STRING" id="655863.F0XTV2"/>
<dbReference type="eggNOG" id="KOG1336">
    <property type="taxonomic scope" value="Eukaryota"/>
</dbReference>
<evidence type="ECO:0000256" key="2">
    <source>
        <dbReference type="ARBA" id="ARBA00022630"/>
    </source>
</evidence>
<dbReference type="InterPro" id="IPR036188">
    <property type="entry name" value="FAD/NAD-bd_sf"/>
</dbReference>
<dbReference type="SUPFAM" id="SSF51905">
    <property type="entry name" value="FAD/NAD(P)-binding domain"/>
    <property type="match status" value="1"/>
</dbReference>
<dbReference type="Gene3D" id="3.50.50.100">
    <property type="match status" value="1"/>
</dbReference>
<feature type="domain" description="FAD/NAD(P)-binding" evidence="5">
    <location>
        <begin position="6"/>
        <end position="332"/>
    </location>
</feature>
<evidence type="ECO:0000259" key="5">
    <source>
        <dbReference type="Pfam" id="PF07992"/>
    </source>
</evidence>
<keyword evidence="3" id="KW-0274">FAD</keyword>
<dbReference type="GeneID" id="25977775"/>
<keyword evidence="2" id="KW-0285">Flavoprotein</keyword>
<gene>
    <name evidence="6" type="ORF">CMQ_4551</name>
</gene>
<dbReference type="HOGENOM" id="CLU_019845_6_2_1"/>